<keyword evidence="3" id="KW-1185">Reference proteome</keyword>
<feature type="region of interest" description="Disordered" evidence="1">
    <location>
        <begin position="82"/>
        <end position="116"/>
    </location>
</feature>
<evidence type="ECO:0000313" key="2">
    <source>
        <dbReference type="EMBL" id="AGN12015.1"/>
    </source>
</evidence>
<evidence type="ECO:0000313" key="3">
    <source>
        <dbReference type="Proteomes" id="UP000201670"/>
    </source>
</evidence>
<reference evidence="2 3" key="1">
    <citation type="submission" date="2010-10" db="EMBL/GenBank/DDBJ databases">
        <title>The Genome Sequence of Prochlorococcus phage P-SSM3.</title>
        <authorList>
            <consortium name="The Broad Institute Genome Sequencing Platform"/>
            <person name="Henn M.R."/>
            <person name="Sullivan M.S."/>
            <person name="Osburne M.S."/>
            <person name="Levin J."/>
            <person name="Malboeuf C."/>
            <person name="Casali M."/>
            <person name="Russ C."/>
            <person name="Lennon N."/>
            <person name="Chapman S.B."/>
            <person name="Erlich R."/>
            <person name="Young S.K."/>
            <person name="Yandava C."/>
            <person name="Zeng Q."/>
            <person name="Alvarado L."/>
            <person name="Anderson S."/>
            <person name="Berlin A."/>
            <person name="Chen Z."/>
            <person name="Freedman E."/>
            <person name="Gellesch M."/>
            <person name="Goldberg J."/>
            <person name="Green L."/>
            <person name="Griggs A."/>
            <person name="Gujja S."/>
            <person name="Heilman E.R."/>
            <person name="Heiman D."/>
            <person name="Hollinger A."/>
            <person name="Howarth C."/>
            <person name="Larson L."/>
            <person name="Mehta T."/>
            <person name="Pearson M."/>
            <person name="Roberts A."/>
            <person name="Ryan E."/>
            <person name="Saif S."/>
            <person name="Shea T."/>
            <person name="Shenoy N."/>
            <person name="Sisk P."/>
            <person name="Stolte C."/>
            <person name="Sykes S."/>
            <person name="White J."/>
            <person name="Yu Q."/>
            <person name="Coleman M.L."/>
            <person name="Huang K.H."/>
            <person name="Weigele P.R."/>
            <person name="DeFrancesco A.S."/>
            <person name="Kern S.E."/>
            <person name="Thompson L.R."/>
            <person name="Fu R."/>
            <person name="Hombeck B."/>
            <person name="Chisholm S.W."/>
            <person name="Haas B."/>
            <person name="Nusbaum C."/>
            <person name="Birren B."/>
        </authorList>
    </citation>
    <scope>NUCLEOTIDE SEQUENCE [LARGE SCALE GENOMIC DNA]</scope>
    <source>
        <strain evidence="2 3">P-SSM3</strain>
    </source>
</reference>
<dbReference type="KEGG" id="vg:15956754"/>
<dbReference type="RefSeq" id="YP_008130004.1">
    <property type="nucleotide sequence ID" value="NC_021559.1"/>
</dbReference>
<proteinExistence type="predicted"/>
<evidence type="ECO:0000256" key="1">
    <source>
        <dbReference type="SAM" id="MobiDB-lite"/>
    </source>
</evidence>
<sequence length="242" mass="25932">MKCEQKRRREDVNDGPDVQNEAAPLAAVAKVAAKAVMGGVKAAAKGTKVAAKASKAAAKVGKATKGVRKTYNTAKKVANVASGVSSAMSSANSDNNSSSTTLESKEYTGPDKKDRAVIKKMDNPSYAKKLADYEKNMDPKKRQALKDKATKGMKFTHEERDAALDAVRAKYKGQIMKKGQPKKVKGQKSTAGTGKYLKRAKEKAQTAADAKKRGFKDVQSYVDTMARYGGKDNYDKGKGLGT</sequence>
<name>R9S6X1_9CAUD</name>
<feature type="region of interest" description="Disordered" evidence="1">
    <location>
        <begin position="175"/>
        <end position="199"/>
    </location>
</feature>
<accession>R9S6X1</accession>
<dbReference type="GeneID" id="15956754"/>
<protein>
    <submittedName>
        <fullName evidence="2">Uncharacterized protein</fullName>
    </submittedName>
</protein>
<dbReference type="EMBL" id="HQ337021">
    <property type="protein sequence ID" value="AGN12015.1"/>
    <property type="molecule type" value="Genomic_DNA"/>
</dbReference>
<feature type="compositionally biased region" description="Basic and acidic residues" evidence="1">
    <location>
        <begin position="103"/>
        <end position="116"/>
    </location>
</feature>
<feature type="region of interest" description="Disordered" evidence="1">
    <location>
        <begin position="1"/>
        <end position="22"/>
    </location>
</feature>
<dbReference type="Proteomes" id="UP000201670">
    <property type="component" value="Segment"/>
</dbReference>
<feature type="compositionally biased region" description="Basic and acidic residues" evidence="1">
    <location>
        <begin position="1"/>
        <end position="12"/>
    </location>
</feature>
<feature type="region of interest" description="Disordered" evidence="1">
    <location>
        <begin position="134"/>
        <end position="156"/>
    </location>
</feature>
<feature type="compositionally biased region" description="Low complexity" evidence="1">
    <location>
        <begin position="82"/>
        <end position="99"/>
    </location>
</feature>
<gene>
    <name evidence="2" type="ORF">PRAG_00073</name>
</gene>
<organism evidence="2 3">
    <name type="scientific">Prochlorococcus phage P-SSM3</name>
    <dbReference type="NCBI Taxonomy" id="536453"/>
    <lineage>
        <taxon>Viruses</taxon>
        <taxon>Duplodnaviria</taxon>
        <taxon>Heunggongvirae</taxon>
        <taxon>Uroviricota</taxon>
        <taxon>Caudoviricetes</taxon>
        <taxon>Pantevenvirales</taxon>
        <taxon>Kyanoviridae</taxon>
        <taxon>Ronodorvirus</taxon>
        <taxon>Ronodorvirus pssm3</taxon>
    </lineage>
</organism>